<dbReference type="InterPro" id="IPR017941">
    <property type="entry name" value="Rieske_2Fe-2S"/>
</dbReference>
<protein>
    <submittedName>
        <fullName evidence="7">Rieske 2Fe-2S domain-containing protein</fullName>
    </submittedName>
</protein>
<keyword evidence="3" id="KW-0560">Oxidoreductase</keyword>
<dbReference type="SUPFAM" id="SSF50022">
    <property type="entry name" value="ISP domain"/>
    <property type="match status" value="1"/>
</dbReference>
<feature type="domain" description="Rieske" evidence="6">
    <location>
        <begin position="43"/>
        <end position="137"/>
    </location>
</feature>
<comment type="caution">
    <text evidence="7">The sequence shown here is derived from an EMBL/GenBank/DDBJ whole genome shotgun (WGS) entry which is preliminary data.</text>
</comment>
<evidence type="ECO:0000256" key="3">
    <source>
        <dbReference type="ARBA" id="ARBA00023002"/>
    </source>
</evidence>
<dbReference type="InterPro" id="IPR036922">
    <property type="entry name" value="Rieske_2Fe-2S_sf"/>
</dbReference>
<dbReference type="PROSITE" id="PS51296">
    <property type="entry name" value="RIESKE"/>
    <property type="match status" value="1"/>
</dbReference>
<name>A0ABU5VXD5_9BACT</name>
<keyword evidence="2" id="KW-0479">Metal-binding</keyword>
<evidence type="ECO:0000313" key="8">
    <source>
        <dbReference type="Proteomes" id="UP001302274"/>
    </source>
</evidence>
<keyword evidence="4" id="KW-0408">Iron</keyword>
<dbReference type="PANTHER" id="PTHR21266">
    <property type="entry name" value="IRON-SULFUR DOMAIN CONTAINING PROTEIN"/>
    <property type="match status" value="1"/>
</dbReference>
<dbReference type="PANTHER" id="PTHR21266:SF60">
    <property type="entry name" value="3-KETOSTEROID-9-ALPHA-MONOOXYGENASE, OXYGENASE COMPONENT"/>
    <property type="match status" value="1"/>
</dbReference>
<keyword evidence="5" id="KW-0411">Iron-sulfur</keyword>
<dbReference type="RefSeq" id="WP_323576878.1">
    <property type="nucleotide sequence ID" value="NZ_JAYGJQ010000002.1"/>
</dbReference>
<evidence type="ECO:0000313" key="7">
    <source>
        <dbReference type="EMBL" id="MEA9356984.1"/>
    </source>
</evidence>
<accession>A0ABU5VXD5</accession>
<organism evidence="7 8">
    <name type="scientific">Bacteriovorax antarcticus</name>
    <dbReference type="NCBI Taxonomy" id="3088717"/>
    <lineage>
        <taxon>Bacteria</taxon>
        <taxon>Pseudomonadati</taxon>
        <taxon>Bdellovibrionota</taxon>
        <taxon>Bacteriovoracia</taxon>
        <taxon>Bacteriovoracales</taxon>
        <taxon>Bacteriovoracaceae</taxon>
        <taxon>Bacteriovorax</taxon>
    </lineage>
</organism>
<evidence type="ECO:0000256" key="1">
    <source>
        <dbReference type="ARBA" id="ARBA00022714"/>
    </source>
</evidence>
<gene>
    <name evidence="7" type="ORF">SHI21_12235</name>
</gene>
<reference evidence="7 8" key="1">
    <citation type="submission" date="2023-11" db="EMBL/GenBank/DDBJ databases">
        <title>A Novel Polar Bacteriovorax (B. antarcticus) Isolated from the Biocrust in Antarctica.</title>
        <authorList>
            <person name="Mun W."/>
            <person name="Choi S.Y."/>
            <person name="Mitchell R.J."/>
        </authorList>
    </citation>
    <scope>NUCLEOTIDE SEQUENCE [LARGE SCALE GENOMIC DNA]</scope>
    <source>
        <strain evidence="7 8">PP10</strain>
    </source>
</reference>
<dbReference type="InterPro" id="IPR050584">
    <property type="entry name" value="Cholesterol_7-desaturase"/>
</dbReference>
<evidence type="ECO:0000259" key="6">
    <source>
        <dbReference type="PROSITE" id="PS51296"/>
    </source>
</evidence>
<keyword evidence="1" id="KW-0001">2Fe-2S</keyword>
<evidence type="ECO:0000256" key="2">
    <source>
        <dbReference type="ARBA" id="ARBA00022723"/>
    </source>
</evidence>
<evidence type="ECO:0000256" key="5">
    <source>
        <dbReference type="ARBA" id="ARBA00023014"/>
    </source>
</evidence>
<dbReference type="CDD" id="cd03469">
    <property type="entry name" value="Rieske_RO_Alpha_N"/>
    <property type="match status" value="1"/>
</dbReference>
<dbReference type="Gene3D" id="2.102.10.10">
    <property type="entry name" value="Rieske [2Fe-2S] iron-sulphur domain"/>
    <property type="match status" value="1"/>
</dbReference>
<dbReference type="Proteomes" id="UP001302274">
    <property type="component" value="Unassembled WGS sequence"/>
</dbReference>
<sequence length="362" mass="41310">MLSNKEIKRVDKDLHTYHENIHTQPISKEKVFNRSDLLTCGWLPLCPSSKLKKNTVRSFSVFNQRVAVFRKTDGSLSALDAFCPHMGTDLGNGKVINNQLQCYLHQWKFDEEGHCSKLKNKKLQKYPVEEKYGYIWIFPDSTAPFTVPSPPGLENQEVEGIHLFKTKLFVHHHILMAGGIDLQHFKSVHNLDINFQYDVSVSDNNQNFIWGLKGNLPQNSILQKIAHYITGGIFKYQALFSGGSITSLTYGNDLYFRNKGFKLPTTSILWAATPHHNGVSDVDIFLVLKKEKGLIGFVKKQLKILFALILQIALKDDDVKAFPHMRYNVTNPSEGDRSVLDLINRINSVHLSPWGENFKEKI</sequence>
<dbReference type="Pfam" id="PF00355">
    <property type="entry name" value="Rieske"/>
    <property type="match status" value="1"/>
</dbReference>
<dbReference type="EMBL" id="JAYGJQ010000002">
    <property type="protein sequence ID" value="MEA9356984.1"/>
    <property type="molecule type" value="Genomic_DNA"/>
</dbReference>
<evidence type="ECO:0000256" key="4">
    <source>
        <dbReference type="ARBA" id="ARBA00023004"/>
    </source>
</evidence>
<keyword evidence="8" id="KW-1185">Reference proteome</keyword>
<proteinExistence type="predicted"/>